<organism evidence="1 2">
    <name type="scientific">Diphasiastrum complanatum</name>
    <name type="common">Issler's clubmoss</name>
    <name type="synonym">Lycopodium complanatum</name>
    <dbReference type="NCBI Taxonomy" id="34168"/>
    <lineage>
        <taxon>Eukaryota</taxon>
        <taxon>Viridiplantae</taxon>
        <taxon>Streptophyta</taxon>
        <taxon>Embryophyta</taxon>
        <taxon>Tracheophyta</taxon>
        <taxon>Lycopodiopsida</taxon>
        <taxon>Lycopodiales</taxon>
        <taxon>Lycopodiaceae</taxon>
        <taxon>Lycopodioideae</taxon>
        <taxon>Diphasiastrum</taxon>
    </lineage>
</organism>
<dbReference type="EMBL" id="CM055114">
    <property type="protein sequence ID" value="KAJ7514139.1"/>
    <property type="molecule type" value="Genomic_DNA"/>
</dbReference>
<gene>
    <name evidence="1" type="ORF">O6H91_23G029800</name>
</gene>
<keyword evidence="2" id="KW-1185">Reference proteome</keyword>
<protein>
    <submittedName>
        <fullName evidence="1">Uncharacterized protein</fullName>
    </submittedName>
</protein>
<evidence type="ECO:0000313" key="2">
    <source>
        <dbReference type="Proteomes" id="UP001162992"/>
    </source>
</evidence>
<comment type="caution">
    <text evidence="1">The sequence shown here is derived from an EMBL/GenBank/DDBJ whole genome shotgun (WGS) entry which is preliminary data.</text>
</comment>
<proteinExistence type="predicted"/>
<name>A0ACC2A9A3_DIPCM</name>
<dbReference type="Proteomes" id="UP001162992">
    <property type="component" value="Chromosome 23"/>
</dbReference>
<evidence type="ECO:0000313" key="1">
    <source>
        <dbReference type="EMBL" id="KAJ7514139.1"/>
    </source>
</evidence>
<sequence>MGRSTKPHSNWYASNRKLLSFFRVFKNLALIWRHPIATLCILLFLLLLFITPMQTIIRFFSPLIVCTLLCMVAFISFGSLMEKNENQTSHIQVGDQIAALDVLGLGEGWAPYNGFQSHSRFTKDGDLNFLDVKVKSKTYVQTRNEIFGVDQLEEDGDYQSDRSLKKEIGLSSLTDSKTHVQIENDFAGMGGQERQAGWASPIHDGLQSATSKLKLDRSLSSLAEPVMERESKTHVKFEDDSATVDEKGGDEDWASQMHDGLHSDTDRREEDGQSTLTEEMNENKNHVQIEDGYSSLTEGMKEDKSLVQVEDASDGSDERGQDREWDSQMFNGFQQDSNIKPDDGLGSVMDTNEIETEIQTEEAAGMDVVSDFDQEFYDTNEFDDSNFTHEDDPNQEAGSEVQINGLGVLDRDPNLAVQLYNVSQADGNPKHESELKQKIDSEVQLEDKINGVDVLGHDPNLAIELFDGSQSDSNPKHESEFMPEIDSEIQMGDKINAMDVLGHDPNLAVELYNENPKQESEFKQEIDSEMQIGDKINGMDVLGHDENLAAELDHELHSRNNLKQADDPNPVPQKWRDWVRGVETDGLSIWTSEKDIFKNADESTMCTNFGQEITGGSGPSRRYK</sequence>
<accession>A0ACC2A9A3</accession>
<reference evidence="2" key="1">
    <citation type="journal article" date="2024" name="Proc. Natl. Acad. Sci. U.S.A.">
        <title>Extraordinary preservation of gene collinearity over three hundred million years revealed in homosporous lycophytes.</title>
        <authorList>
            <person name="Li C."/>
            <person name="Wickell D."/>
            <person name="Kuo L.Y."/>
            <person name="Chen X."/>
            <person name="Nie B."/>
            <person name="Liao X."/>
            <person name="Peng D."/>
            <person name="Ji J."/>
            <person name="Jenkins J."/>
            <person name="Williams M."/>
            <person name="Shu S."/>
            <person name="Plott C."/>
            <person name="Barry K."/>
            <person name="Rajasekar S."/>
            <person name="Grimwood J."/>
            <person name="Han X."/>
            <person name="Sun S."/>
            <person name="Hou Z."/>
            <person name="He W."/>
            <person name="Dai G."/>
            <person name="Sun C."/>
            <person name="Schmutz J."/>
            <person name="Leebens-Mack J.H."/>
            <person name="Li F.W."/>
            <person name="Wang L."/>
        </authorList>
    </citation>
    <scope>NUCLEOTIDE SEQUENCE [LARGE SCALE GENOMIC DNA]</scope>
    <source>
        <strain evidence="2">cv. PW_Plant_1</strain>
    </source>
</reference>